<dbReference type="OMA" id="PHCEDQT"/>
<proteinExistence type="predicted"/>
<protein>
    <recommendedName>
        <fullName evidence="3">Dynein light chain</fullName>
    </recommendedName>
</protein>
<reference evidence="1" key="1">
    <citation type="submission" date="2015-04" db="UniProtKB">
        <authorList>
            <consortium name="EnsemblPlants"/>
        </authorList>
    </citation>
    <scope>IDENTIFICATION</scope>
</reference>
<dbReference type="PANTHER" id="PTHR11886:SF39">
    <property type="entry name" value="DYNEIN LIGHT CHAIN"/>
    <property type="match status" value="1"/>
</dbReference>
<dbReference type="EnsemblPlants" id="OPUNC02G29150.1">
    <property type="protein sequence ID" value="OPUNC02G29150.1"/>
    <property type="gene ID" value="OPUNC02G29150"/>
</dbReference>
<sequence>MREQEEGGLQAAGRRGGVVRALLGLGAITEGAAAAAAAEGRMPRKAVSGDGGGEERKAVVRVVAADMPPALQRRAFRCARDELAGMPHSTRRLEPKRLALALKKEFDTAYGPAWHCIVGTSFGSYVTHARGGRPWSPNRIVKIKQIVREFMLGKHPKCSCPATPRPCTLHGFFDGKGDSFWRLYGSNVKNYFVASVIC</sequence>
<dbReference type="Proteomes" id="UP000026962">
    <property type="component" value="Chromosome 2"/>
</dbReference>
<dbReference type="AlphaFoldDB" id="A0A0E0K4X2"/>
<dbReference type="HOGENOM" id="CLU_1380075_0_0_1"/>
<dbReference type="SMART" id="SM01375">
    <property type="entry name" value="Dynein_light"/>
    <property type="match status" value="1"/>
</dbReference>
<dbReference type="PANTHER" id="PTHR11886">
    <property type="entry name" value="DYNEIN LIGHT CHAIN"/>
    <property type="match status" value="1"/>
</dbReference>
<dbReference type="Gene3D" id="3.30.740.10">
    <property type="entry name" value="Protein Inhibitor Of Neuronal Nitric Oxide Synthase"/>
    <property type="match status" value="1"/>
</dbReference>
<dbReference type="GO" id="GO:0007017">
    <property type="term" value="P:microtubule-based process"/>
    <property type="evidence" value="ECO:0007669"/>
    <property type="project" value="InterPro"/>
</dbReference>
<evidence type="ECO:0000313" key="2">
    <source>
        <dbReference type="Proteomes" id="UP000026962"/>
    </source>
</evidence>
<dbReference type="InterPro" id="IPR037177">
    <property type="entry name" value="DLC_sf"/>
</dbReference>
<evidence type="ECO:0008006" key="3">
    <source>
        <dbReference type="Google" id="ProtNLM"/>
    </source>
</evidence>
<evidence type="ECO:0000313" key="1">
    <source>
        <dbReference type="EnsemblPlants" id="OPUNC02G29150.1"/>
    </source>
</evidence>
<dbReference type="Gramene" id="OPUNC02G29150.1">
    <property type="protein sequence ID" value="OPUNC02G29150.1"/>
    <property type="gene ID" value="OPUNC02G29150"/>
</dbReference>
<name>A0A0E0K4X2_ORYPU</name>
<dbReference type="GO" id="GO:0005868">
    <property type="term" value="C:cytoplasmic dynein complex"/>
    <property type="evidence" value="ECO:0007669"/>
    <property type="project" value="TreeGrafter"/>
</dbReference>
<dbReference type="InterPro" id="IPR001372">
    <property type="entry name" value="Dynein_light_chain_typ-1/2"/>
</dbReference>
<reference evidence="1" key="2">
    <citation type="submission" date="2018-05" db="EMBL/GenBank/DDBJ databases">
        <title>OpunRS2 (Oryza punctata Reference Sequence Version 2).</title>
        <authorList>
            <person name="Zhang J."/>
            <person name="Kudrna D."/>
            <person name="Lee S."/>
            <person name="Talag J."/>
            <person name="Welchert J."/>
            <person name="Wing R.A."/>
        </authorList>
    </citation>
    <scope>NUCLEOTIDE SEQUENCE [LARGE SCALE GENOMIC DNA]</scope>
</reference>
<dbReference type="eggNOG" id="KOG3430">
    <property type="taxonomic scope" value="Eukaryota"/>
</dbReference>
<dbReference type="SUPFAM" id="SSF54648">
    <property type="entry name" value="DLC"/>
    <property type="match status" value="1"/>
</dbReference>
<dbReference type="Pfam" id="PF01221">
    <property type="entry name" value="Dynein_light"/>
    <property type="match status" value="1"/>
</dbReference>
<accession>A0A0E0K4X2</accession>
<dbReference type="GO" id="GO:0045505">
    <property type="term" value="F:dynein intermediate chain binding"/>
    <property type="evidence" value="ECO:0007669"/>
    <property type="project" value="TreeGrafter"/>
</dbReference>
<organism evidence="1">
    <name type="scientific">Oryza punctata</name>
    <name type="common">Red rice</name>
    <dbReference type="NCBI Taxonomy" id="4537"/>
    <lineage>
        <taxon>Eukaryota</taxon>
        <taxon>Viridiplantae</taxon>
        <taxon>Streptophyta</taxon>
        <taxon>Embryophyta</taxon>
        <taxon>Tracheophyta</taxon>
        <taxon>Spermatophyta</taxon>
        <taxon>Magnoliopsida</taxon>
        <taxon>Liliopsida</taxon>
        <taxon>Poales</taxon>
        <taxon>Poaceae</taxon>
        <taxon>BOP clade</taxon>
        <taxon>Oryzoideae</taxon>
        <taxon>Oryzeae</taxon>
        <taxon>Oryzinae</taxon>
        <taxon>Oryza</taxon>
    </lineage>
</organism>
<keyword evidence="2" id="KW-1185">Reference proteome</keyword>
<dbReference type="STRING" id="4537.A0A0E0K4X2"/>